<name>A0A0F9S519_9ZZZZ</name>
<proteinExistence type="predicted"/>
<reference evidence="1" key="1">
    <citation type="journal article" date="2015" name="Nature">
        <title>Complex archaea that bridge the gap between prokaryotes and eukaryotes.</title>
        <authorList>
            <person name="Spang A."/>
            <person name="Saw J.H."/>
            <person name="Jorgensen S.L."/>
            <person name="Zaremba-Niedzwiedzka K."/>
            <person name="Martijn J."/>
            <person name="Lind A.E."/>
            <person name="van Eijk R."/>
            <person name="Schleper C."/>
            <person name="Guy L."/>
            <person name="Ettema T.J."/>
        </authorList>
    </citation>
    <scope>NUCLEOTIDE SEQUENCE</scope>
</reference>
<protein>
    <submittedName>
        <fullName evidence="1">Uncharacterized protein</fullName>
    </submittedName>
</protein>
<comment type="caution">
    <text evidence="1">The sequence shown here is derived from an EMBL/GenBank/DDBJ whole genome shotgun (WGS) entry which is preliminary data.</text>
</comment>
<accession>A0A0F9S519</accession>
<dbReference type="AlphaFoldDB" id="A0A0F9S519"/>
<organism evidence="1">
    <name type="scientific">marine sediment metagenome</name>
    <dbReference type="NCBI Taxonomy" id="412755"/>
    <lineage>
        <taxon>unclassified sequences</taxon>
        <taxon>metagenomes</taxon>
        <taxon>ecological metagenomes</taxon>
    </lineage>
</organism>
<evidence type="ECO:0000313" key="1">
    <source>
        <dbReference type="EMBL" id="KKN24418.1"/>
    </source>
</evidence>
<dbReference type="EMBL" id="LAZR01002883">
    <property type="protein sequence ID" value="KKN24418.1"/>
    <property type="molecule type" value="Genomic_DNA"/>
</dbReference>
<sequence length="44" mass="4885">MNGDLLKKLQQMSDHDLLIELHVHMEGVKEAITPIPRCAPGFAS</sequence>
<gene>
    <name evidence="1" type="ORF">LCGC14_0894880</name>
</gene>